<name>A0A2P2NC15_RHIMU</name>
<accession>A0A2P2NC15</accession>
<organism evidence="1">
    <name type="scientific">Rhizophora mucronata</name>
    <name type="common">Asiatic mangrove</name>
    <dbReference type="NCBI Taxonomy" id="61149"/>
    <lineage>
        <taxon>Eukaryota</taxon>
        <taxon>Viridiplantae</taxon>
        <taxon>Streptophyta</taxon>
        <taxon>Embryophyta</taxon>
        <taxon>Tracheophyta</taxon>
        <taxon>Spermatophyta</taxon>
        <taxon>Magnoliopsida</taxon>
        <taxon>eudicotyledons</taxon>
        <taxon>Gunneridae</taxon>
        <taxon>Pentapetalae</taxon>
        <taxon>rosids</taxon>
        <taxon>fabids</taxon>
        <taxon>Malpighiales</taxon>
        <taxon>Rhizophoraceae</taxon>
        <taxon>Rhizophora</taxon>
    </lineage>
</organism>
<dbReference type="EMBL" id="GGEC01059508">
    <property type="protein sequence ID" value="MBX39992.1"/>
    <property type="molecule type" value="Transcribed_RNA"/>
</dbReference>
<evidence type="ECO:0000313" key="1">
    <source>
        <dbReference type="EMBL" id="MBX39992.1"/>
    </source>
</evidence>
<reference evidence="1" key="1">
    <citation type="submission" date="2018-02" db="EMBL/GenBank/DDBJ databases">
        <title>Rhizophora mucronata_Transcriptome.</title>
        <authorList>
            <person name="Meera S.P."/>
            <person name="Sreeshan A."/>
            <person name="Augustine A."/>
        </authorList>
    </citation>
    <scope>NUCLEOTIDE SEQUENCE</scope>
    <source>
        <tissue evidence="1">Leaf</tissue>
    </source>
</reference>
<protein>
    <submittedName>
        <fullName evidence="1">Uncharacterized protein</fullName>
    </submittedName>
</protein>
<sequence>MYMHLYTIMYMHALLCISASLCLFFQSKISLHS</sequence>
<dbReference type="AlphaFoldDB" id="A0A2P2NC15"/>
<proteinExistence type="predicted"/>